<dbReference type="InterPro" id="IPR000387">
    <property type="entry name" value="Tyr_Pase_dom"/>
</dbReference>
<evidence type="ECO:0000313" key="3">
    <source>
        <dbReference type="Proteomes" id="UP000019140"/>
    </source>
</evidence>
<feature type="domain" description="Tyrosine specific protein phosphatases" evidence="1">
    <location>
        <begin position="50"/>
        <end position="120"/>
    </location>
</feature>
<dbReference type="Proteomes" id="UP000019140">
    <property type="component" value="Unassembled WGS sequence"/>
</dbReference>
<reference evidence="2 3" key="1">
    <citation type="journal article" date="2014" name="Nature">
        <title>An environmental bacterial taxon with a large and distinct metabolic repertoire.</title>
        <authorList>
            <person name="Wilson M.C."/>
            <person name="Mori T."/>
            <person name="Ruckert C."/>
            <person name="Uria A.R."/>
            <person name="Helf M.J."/>
            <person name="Takada K."/>
            <person name="Gernert C."/>
            <person name="Steffens U.A."/>
            <person name="Heycke N."/>
            <person name="Schmitt S."/>
            <person name="Rinke C."/>
            <person name="Helfrich E.J."/>
            <person name="Brachmann A.O."/>
            <person name="Gurgui C."/>
            <person name="Wakimoto T."/>
            <person name="Kracht M."/>
            <person name="Crusemann M."/>
            <person name="Hentschel U."/>
            <person name="Abe I."/>
            <person name="Matsunaga S."/>
            <person name="Kalinowski J."/>
            <person name="Takeyama H."/>
            <person name="Piel J."/>
        </authorList>
    </citation>
    <scope>NUCLEOTIDE SEQUENCE [LARGE SCALE GENOMIC DNA]</scope>
    <source>
        <strain evidence="3">TSY2</strain>
    </source>
</reference>
<accession>W4M8H7</accession>
<evidence type="ECO:0000259" key="1">
    <source>
        <dbReference type="PROSITE" id="PS50056"/>
    </source>
</evidence>
<proteinExistence type="predicted"/>
<dbReference type="SUPFAM" id="SSF52799">
    <property type="entry name" value="(Phosphotyrosine protein) phosphatases II"/>
    <property type="match status" value="1"/>
</dbReference>
<name>W4M8H7_9BACT</name>
<sequence length="137" mass="14872">MHPDHSLIQLKPDQFSRFTTEELIASLEPGQDGALKARPDGTMPDGTMPDSLLRAIALISRLDRMLGAGQYVAVHCRQGIGLSGLIAAALRIAAGVEFDAAWKSIRAARGCEVPNTDEQREWVRAFGTMAALQTNDR</sequence>
<dbReference type="AlphaFoldDB" id="W4M8H7"/>
<gene>
    <name evidence="2" type="ORF">ETSY2_16750</name>
</gene>
<dbReference type="EMBL" id="AZHX01000680">
    <property type="protein sequence ID" value="ETX06505.1"/>
    <property type="molecule type" value="Genomic_DNA"/>
</dbReference>
<evidence type="ECO:0000313" key="2">
    <source>
        <dbReference type="EMBL" id="ETX06505.1"/>
    </source>
</evidence>
<organism evidence="2 3">
    <name type="scientific">Candidatus Entotheonella gemina</name>
    <dbReference type="NCBI Taxonomy" id="1429439"/>
    <lineage>
        <taxon>Bacteria</taxon>
        <taxon>Pseudomonadati</taxon>
        <taxon>Nitrospinota/Tectimicrobiota group</taxon>
        <taxon>Candidatus Tectimicrobiota</taxon>
        <taxon>Candidatus Entotheonellia</taxon>
        <taxon>Candidatus Entotheonellales</taxon>
        <taxon>Candidatus Entotheonellaceae</taxon>
        <taxon>Candidatus Entotheonella</taxon>
    </lineage>
</organism>
<dbReference type="PROSITE" id="PS50056">
    <property type="entry name" value="TYR_PHOSPHATASE_2"/>
    <property type="match status" value="1"/>
</dbReference>
<protein>
    <recommendedName>
        <fullName evidence="1">Tyrosine specific protein phosphatases domain-containing protein</fullName>
    </recommendedName>
</protein>
<keyword evidence="3" id="KW-1185">Reference proteome</keyword>
<dbReference type="Gene3D" id="3.90.190.10">
    <property type="entry name" value="Protein tyrosine phosphatase superfamily"/>
    <property type="match status" value="1"/>
</dbReference>
<comment type="caution">
    <text evidence="2">The sequence shown here is derived from an EMBL/GenBank/DDBJ whole genome shotgun (WGS) entry which is preliminary data.</text>
</comment>
<dbReference type="HOGENOM" id="CLU_1861533_0_0_7"/>
<dbReference type="InterPro" id="IPR029021">
    <property type="entry name" value="Prot-tyrosine_phosphatase-like"/>
</dbReference>